<evidence type="ECO:0000313" key="1">
    <source>
        <dbReference type="EMBL" id="MDQ8209820.1"/>
    </source>
</evidence>
<keyword evidence="2" id="KW-1185">Reference proteome</keyword>
<gene>
    <name evidence="1" type="ORF">QEH52_20035</name>
</gene>
<dbReference type="Proteomes" id="UP001225316">
    <property type="component" value="Unassembled WGS sequence"/>
</dbReference>
<reference evidence="1 2" key="1">
    <citation type="submission" date="2023-04" db="EMBL/GenBank/DDBJ databases">
        <title>A novel bacteria isolated from coastal sediment.</title>
        <authorList>
            <person name="Liu X.-J."/>
            <person name="Du Z.-J."/>
        </authorList>
    </citation>
    <scope>NUCLEOTIDE SEQUENCE [LARGE SCALE GENOMIC DNA]</scope>
    <source>
        <strain evidence="1 2">SDUM461003</strain>
    </source>
</reference>
<dbReference type="EMBL" id="JARXHW010000203">
    <property type="protein sequence ID" value="MDQ8209820.1"/>
    <property type="molecule type" value="Genomic_DNA"/>
</dbReference>
<protein>
    <submittedName>
        <fullName evidence="1">Uncharacterized protein</fullName>
    </submittedName>
</protein>
<evidence type="ECO:0000313" key="2">
    <source>
        <dbReference type="Proteomes" id="UP001225316"/>
    </source>
</evidence>
<proteinExistence type="predicted"/>
<comment type="caution">
    <text evidence="1">The sequence shown here is derived from an EMBL/GenBank/DDBJ whole genome shotgun (WGS) entry which is preliminary data.</text>
</comment>
<dbReference type="RefSeq" id="WP_308952739.1">
    <property type="nucleotide sequence ID" value="NZ_JARXHW010000203.1"/>
</dbReference>
<sequence length="133" mass="15210">MKFLAIAYCFIISVAYCADREEKHYVSIPFSHSANLEVGLAFYLEDTEEEKKELEFIITSKRGSAYTNLGFKLYRGSELVYSSKAPIIVYPNGAYSTKIDVSKPVKTNLIGEMFSRNTDSLELHFEITTIWKK</sequence>
<accession>A0ABU1B084</accession>
<organism evidence="1 2">
    <name type="scientific">Thalassobacterium maritimum</name>
    <dbReference type="NCBI Taxonomy" id="3041265"/>
    <lineage>
        <taxon>Bacteria</taxon>
        <taxon>Pseudomonadati</taxon>
        <taxon>Verrucomicrobiota</taxon>
        <taxon>Opitutia</taxon>
        <taxon>Puniceicoccales</taxon>
        <taxon>Coraliomargaritaceae</taxon>
        <taxon>Thalassobacterium</taxon>
    </lineage>
</organism>
<name>A0ABU1B084_9BACT</name>